<name>A0A126T9G7_9GAMM</name>
<dbReference type="AlphaFoldDB" id="A0A126T9G7"/>
<evidence type="ECO:0000313" key="2">
    <source>
        <dbReference type="EMBL" id="AMK78444.1"/>
    </source>
</evidence>
<evidence type="ECO:0000313" key="3">
    <source>
        <dbReference type="Proteomes" id="UP000030512"/>
    </source>
</evidence>
<protein>
    <submittedName>
        <fullName evidence="2">Uncharacterized protein</fullName>
    </submittedName>
</protein>
<dbReference type="KEGG" id="mdn:JT25_018430"/>
<proteinExistence type="predicted"/>
<gene>
    <name evidence="2" type="ORF">JT25_018430</name>
</gene>
<dbReference type="STRING" id="1538553.JT25_018430"/>
<keyword evidence="3" id="KW-1185">Reference proteome</keyword>
<accession>A0A126T9G7</accession>
<dbReference type="Proteomes" id="UP000030512">
    <property type="component" value="Chromosome"/>
</dbReference>
<dbReference type="EMBL" id="CP014476">
    <property type="protein sequence ID" value="AMK78444.1"/>
    <property type="molecule type" value="Genomic_DNA"/>
</dbReference>
<feature type="region of interest" description="Disordered" evidence="1">
    <location>
        <begin position="311"/>
        <end position="340"/>
    </location>
</feature>
<dbReference type="RefSeq" id="WP_036272668.1">
    <property type="nucleotide sequence ID" value="NZ_CP014476.1"/>
</dbReference>
<reference evidence="2 3" key="1">
    <citation type="journal article" date="2015" name="Environ. Microbiol.">
        <title>Methane oxidation coupled to nitrate reduction under hypoxia by the Gammaproteobacterium Methylomonas denitrificans, sp. nov. type strain FJG1.</title>
        <authorList>
            <person name="Kits K.D."/>
            <person name="Klotz M.G."/>
            <person name="Stein L.Y."/>
        </authorList>
    </citation>
    <scope>NUCLEOTIDE SEQUENCE [LARGE SCALE GENOMIC DNA]</scope>
    <source>
        <strain evidence="2 3">FJG1</strain>
    </source>
</reference>
<sequence>MQYLSESDVTQMMGIGYLGEVRQGPDGQLYQFVQGVDGLGNPIGGFWSKIKRGLKRALPIARTLAPFIPGGSAVLTAATPFLKQAGIQGQDGIGELYAAPDGNVYQVQGLGEPEQFYGIDEDSLDQIMGLGYIGEIRQGPDGNLYQYLQGIDGLGNVGGFWSKLRKLGKRALQFQPARLALKAVSPYLQQAMPVVRQVASAIPGGTEALTAVAPLMKQAGLSGCNCQQPRPYNVAPAMSGFAEDELQGLAADEELQGYADGDLYGPDDELMQGLDADDEFAGYGGEDELQGFAEDQDMQGVEGYIKQDGVNGLERYEPEQPPQTRWHVPSSPPDVWKPLW</sequence>
<organism evidence="2 3">
    <name type="scientific">Methylomonas denitrificans</name>
    <dbReference type="NCBI Taxonomy" id="1538553"/>
    <lineage>
        <taxon>Bacteria</taxon>
        <taxon>Pseudomonadati</taxon>
        <taxon>Pseudomonadota</taxon>
        <taxon>Gammaproteobacteria</taxon>
        <taxon>Methylococcales</taxon>
        <taxon>Methylococcaceae</taxon>
        <taxon>Methylomonas</taxon>
    </lineage>
</organism>
<dbReference type="OrthoDB" id="9980976at2"/>
<evidence type="ECO:0000256" key="1">
    <source>
        <dbReference type="SAM" id="MobiDB-lite"/>
    </source>
</evidence>